<dbReference type="SUPFAM" id="SSF55785">
    <property type="entry name" value="PYP-like sensor domain (PAS domain)"/>
    <property type="match status" value="2"/>
</dbReference>
<evidence type="ECO:0000313" key="18">
    <source>
        <dbReference type="Proteomes" id="UP000005741"/>
    </source>
</evidence>
<name>H1YX79_9EURY</name>
<dbReference type="HOGENOM" id="CLU_000445_114_58_2"/>
<dbReference type="InterPro" id="IPR035965">
    <property type="entry name" value="PAS-like_dom_sf"/>
</dbReference>
<dbReference type="GO" id="GO:0030295">
    <property type="term" value="F:protein kinase activator activity"/>
    <property type="evidence" value="ECO:0007669"/>
    <property type="project" value="TreeGrafter"/>
</dbReference>
<dbReference type="InParanoid" id="H1YX79"/>
<dbReference type="InterPro" id="IPR001789">
    <property type="entry name" value="Sig_transdc_resp-reg_receiver"/>
</dbReference>
<dbReference type="InterPro" id="IPR011006">
    <property type="entry name" value="CheY-like_superfamily"/>
</dbReference>
<dbReference type="PRINTS" id="PR00344">
    <property type="entry name" value="BCTRLSENSOR"/>
</dbReference>
<dbReference type="STRING" id="937775.Metlim_1781"/>
<dbReference type="SMART" id="SM00387">
    <property type="entry name" value="HATPase_c"/>
    <property type="match status" value="1"/>
</dbReference>
<evidence type="ECO:0000256" key="2">
    <source>
        <dbReference type="ARBA" id="ARBA00004141"/>
    </source>
</evidence>
<dbReference type="GO" id="GO:0005524">
    <property type="term" value="F:ATP binding"/>
    <property type="evidence" value="ECO:0007669"/>
    <property type="project" value="UniProtKB-KW"/>
</dbReference>
<keyword evidence="11" id="KW-0902">Two-component regulatory system</keyword>
<dbReference type="Pfam" id="PF00512">
    <property type="entry name" value="HisKA"/>
    <property type="match status" value="1"/>
</dbReference>
<accession>H1YX79</accession>
<evidence type="ECO:0000256" key="5">
    <source>
        <dbReference type="ARBA" id="ARBA00022679"/>
    </source>
</evidence>
<keyword evidence="6" id="KW-0812">Transmembrane</keyword>
<dbReference type="PROSITE" id="PS50112">
    <property type="entry name" value="PAS"/>
    <property type="match status" value="1"/>
</dbReference>
<dbReference type="CDD" id="cd00075">
    <property type="entry name" value="HATPase"/>
    <property type="match status" value="1"/>
</dbReference>
<comment type="caution">
    <text evidence="13">Lacks conserved residue(s) required for the propagation of feature annotation.</text>
</comment>
<dbReference type="InterPro" id="IPR013656">
    <property type="entry name" value="PAS_4"/>
</dbReference>
<evidence type="ECO:0000256" key="7">
    <source>
        <dbReference type="ARBA" id="ARBA00022741"/>
    </source>
</evidence>
<dbReference type="SUPFAM" id="SSF52172">
    <property type="entry name" value="CheY-like"/>
    <property type="match status" value="1"/>
</dbReference>
<sequence>MSKKRGEYLISVLIIDDKPPVFDIEEIVTDKKYPFSLKIITDIQEALNEIKNNNPDIVIINSRKNGLNVHDFLREIKKEVRPPPHIVLISGFKPEFIGECISHGLNIHLINEDNTDGELRKLKSFLSKYSEVYEERNSKSLRNAKYRSLIESMDDSIYMVDSDCRYLYMNKKHLMRLGRSSELYRGRRYQDFHTEPEYEKFSGIISSIFETGEIFREEYEDDKFRFRRIFTPVSNIEDDSVVAVNVVSVKTDPAEKEGINIDGEDKSVYVVDRECSYLSINRAHQERLGLKPEQIYSGKRYEEFHPEGKSESFAEIIKKVFSEGDYFLDEYCCGENHFSRRFCPVKDPETDRVIAVTVISSNITSRKISEKSLIESNKKLNLLNSITRHDILNNLTALQGYLEILMEDSPDEKDLKYFRIMKKASDSIQNQISFSKDYQDIGVEKPVWQDVDELIGKSSSLLSTEKIAVKSDLKGLRIFADRMVEKVFYNLIQNAVSYGDTISEINFTATEGSDELIIFCGDNGRGIPDEEKMKIFQRGYGKNTGLGLFLSKEILSITGITISESGIYGEGACFEIKIPRLVYSFK</sequence>
<dbReference type="Gene3D" id="3.30.450.20">
    <property type="entry name" value="PAS domain"/>
    <property type="match status" value="2"/>
</dbReference>
<dbReference type="RefSeq" id="WP_004077832.1">
    <property type="nucleotide sequence ID" value="NZ_CM001436.1"/>
</dbReference>
<dbReference type="InterPro" id="IPR003594">
    <property type="entry name" value="HATPase_dom"/>
</dbReference>
<evidence type="ECO:0000259" key="14">
    <source>
        <dbReference type="PROSITE" id="PS50109"/>
    </source>
</evidence>
<evidence type="ECO:0000256" key="6">
    <source>
        <dbReference type="ARBA" id="ARBA00022692"/>
    </source>
</evidence>
<comment type="catalytic activity">
    <reaction evidence="1">
        <text>ATP + protein L-histidine = ADP + protein N-phospho-L-histidine.</text>
        <dbReference type="EC" id="2.7.13.3"/>
    </reaction>
</comment>
<keyword evidence="7" id="KW-0547">Nucleotide-binding</keyword>
<dbReference type="InterPro" id="IPR004358">
    <property type="entry name" value="Sig_transdc_His_kin-like_C"/>
</dbReference>
<keyword evidence="18" id="KW-1185">Reference proteome</keyword>
<evidence type="ECO:0000256" key="9">
    <source>
        <dbReference type="ARBA" id="ARBA00022840"/>
    </source>
</evidence>
<evidence type="ECO:0000259" key="16">
    <source>
        <dbReference type="PROSITE" id="PS50112"/>
    </source>
</evidence>
<dbReference type="PROSITE" id="PS50110">
    <property type="entry name" value="RESPONSE_REGULATORY"/>
    <property type="match status" value="1"/>
</dbReference>
<organism evidence="17 18">
    <name type="scientific">Methanoplanus limicola DSM 2279</name>
    <dbReference type="NCBI Taxonomy" id="937775"/>
    <lineage>
        <taxon>Archaea</taxon>
        <taxon>Methanobacteriati</taxon>
        <taxon>Methanobacteriota</taxon>
        <taxon>Stenosarchaea group</taxon>
        <taxon>Methanomicrobia</taxon>
        <taxon>Methanomicrobiales</taxon>
        <taxon>Methanomicrobiaceae</taxon>
        <taxon>Methanoplanus</taxon>
    </lineage>
</organism>
<dbReference type="SMART" id="SM00388">
    <property type="entry name" value="HisKA"/>
    <property type="match status" value="1"/>
</dbReference>
<dbReference type="Proteomes" id="UP000005741">
    <property type="component" value="Chromosome"/>
</dbReference>
<dbReference type="InterPro" id="IPR005467">
    <property type="entry name" value="His_kinase_dom"/>
</dbReference>
<keyword evidence="5" id="KW-0808">Transferase</keyword>
<dbReference type="SUPFAM" id="SSF55874">
    <property type="entry name" value="ATPase domain of HSP90 chaperone/DNA topoisomerase II/histidine kinase"/>
    <property type="match status" value="1"/>
</dbReference>
<dbReference type="Pfam" id="PF08448">
    <property type="entry name" value="PAS_4"/>
    <property type="match status" value="2"/>
</dbReference>
<dbReference type="PANTHER" id="PTHR42878">
    <property type="entry name" value="TWO-COMPONENT HISTIDINE KINASE"/>
    <property type="match status" value="1"/>
</dbReference>
<evidence type="ECO:0000256" key="13">
    <source>
        <dbReference type="PROSITE-ProRule" id="PRU00169"/>
    </source>
</evidence>
<dbReference type="PROSITE" id="PS50109">
    <property type="entry name" value="HIS_KIN"/>
    <property type="match status" value="1"/>
</dbReference>
<gene>
    <name evidence="17" type="ORF">Metlim_1781</name>
</gene>
<dbReference type="OrthoDB" id="8127at2157"/>
<reference evidence="17 18" key="1">
    <citation type="submission" date="2011-10" db="EMBL/GenBank/DDBJ databases">
        <title>The Improved High-Quality Draft genome of Methanoplanus limicola DSM 2279.</title>
        <authorList>
            <consortium name="US DOE Joint Genome Institute (JGI-PGF)"/>
            <person name="Lucas S."/>
            <person name="Copeland A."/>
            <person name="Lapidus A."/>
            <person name="Glavina del Rio T."/>
            <person name="Dalin E."/>
            <person name="Tice H."/>
            <person name="Bruce D."/>
            <person name="Goodwin L."/>
            <person name="Pitluck S."/>
            <person name="Peters L."/>
            <person name="Mikhailova N."/>
            <person name="Lu M."/>
            <person name="Kyrpides N."/>
            <person name="Mavromatis K."/>
            <person name="Ivanova N."/>
            <person name="Markowitz V."/>
            <person name="Cheng J.-F."/>
            <person name="Hugenholtz P."/>
            <person name="Woyke T."/>
            <person name="Wu D."/>
            <person name="Wirth R."/>
            <person name="Brambilla E.-M."/>
            <person name="Klenk H.-P."/>
            <person name="Eisen J.A."/>
        </authorList>
    </citation>
    <scope>NUCLEOTIDE SEQUENCE [LARGE SCALE GENOMIC DNA]</scope>
    <source>
        <strain evidence="17 18">DSM 2279</strain>
    </source>
</reference>
<dbReference type="GO" id="GO:0016020">
    <property type="term" value="C:membrane"/>
    <property type="evidence" value="ECO:0007669"/>
    <property type="project" value="UniProtKB-SubCell"/>
</dbReference>
<feature type="domain" description="Response regulatory" evidence="15">
    <location>
        <begin position="11"/>
        <end position="126"/>
    </location>
</feature>
<keyword evidence="10" id="KW-1133">Transmembrane helix</keyword>
<evidence type="ECO:0000256" key="4">
    <source>
        <dbReference type="ARBA" id="ARBA00022553"/>
    </source>
</evidence>
<dbReference type="GO" id="GO:0000155">
    <property type="term" value="F:phosphorelay sensor kinase activity"/>
    <property type="evidence" value="ECO:0007669"/>
    <property type="project" value="InterPro"/>
</dbReference>
<evidence type="ECO:0000256" key="10">
    <source>
        <dbReference type="ARBA" id="ARBA00022989"/>
    </source>
</evidence>
<dbReference type="GO" id="GO:0007234">
    <property type="term" value="P:osmosensory signaling via phosphorelay pathway"/>
    <property type="evidence" value="ECO:0007669"/>
    <property type="project" value="TreeGrafter"/>
</dbReference>
<feature type="domain" description="Histidine kinase" evidence="14">
    <location>
        <begin position="386"/>
        <end position="582"/>
    </location>
</feature>
<dbReference type="CDD" id="cd00082">
    <property type="entry name" value="HisKA"/>
    <property type="match status" value="1"/>
</dbReference>
<evidence type="ECO:0000259" key="15">
    <source>
        <dbReference type="PROSITE" id="PS50110"/>
    </source>
</evidence>
<dbReference type="GO" id="GO:0000156">
    <property type="term" value="F:phosphorelay response regulator activity"/>
    <property type="evidence" value="ECO:0007669"/>
    <property type="project" value="TreeGrafter"/>
</dbReference>
<keyword evidence="8 17" id="KW-0418">Kinase</keyword>
<evidence type="ECO:0000256" key="12">
    <source>
        <dbReference type="ARBA" id="ARBA00023136"/>
    </source>
</evidence>
<keyword evidence="4" id="KW-0597">Phosphoprotein</keyword>
<proteinExistence type="predicted"/>
<dbReference type="InterPro" id="IPR000014">
    <property type="entry name" value="PAS"/>
</dbReference>
<evidence type="ECO:0000256" key="11">
    <source>
        <dbReference type="ARBA" id="ARBA00023012"/>
    </source>
</evidence>
<dbReference type="NCBIfam" id="TIGR00229">
    <property type="entry name" value="sensory_box"/>
    <property type="match status" value="1"/>
</dbReference>
<dbReference type="InterPro" id="IPR050351">
    <property type="entry name" value="BphY/WalK/GraS-like"/>
</dbReference>
<evidence type="ECO:0000313" key="17">
    <source>
        <dbReference type="EMBL" id="EHQ35882.1"/>
    </source>
</evidence>
<dbReference type="PANTHER" id="PTHR42878:SF7">
    <property type="entry name" value="SENSOR HISTIDINE KINASE GLRK"/>
    <property type="match status" value="1"/>
</dbReference>
<dbReference type="Gene3D" id="3.30.565.10">
    <property type="entry name" value="Histidine kinase-like ATPase, C-terminal domain"/>
    <property type="match status" value="1"/>
</dbReference>
<dbReference type="InterPro" id="IPR036890">
    <property type="entry name" value="HATPase_C_sf"/>
</dbReference>
<comment type="subcellular location">
    <subcellularLocation>
        <location evidence="2">Membrane</location>
        <topology evidence="2">Multi-pass membrane protein</topology>
    </subcellularLocation>
</comment>
<dbReference type="Pfam" id="PF02518">
    <property type="entry name" value="HATPase_c"/>
    <property type="match status" value="1"/>
</dbReference>
<dbReference type="InterPro" id="IPR003661">
    <property type="entry name" value="HisK_dim/P_dom"/>
</dbReference>
<evidence type="ECO:0000256" key="8">
    <source>
        <dbReference type="ARBA" id="ARBA00022777"/>
    </source>
</evidence>
<keyword evidence="12" id="KW-0472">Membrane</keyword>
<dbReference type="EMBL" id="CM001436">
    <property type="protein sequence ID" value="EHQ35882.1"/>
    <property type="molecule type" value="Genomic_DNA"/>
</dbReference>
<evidence type="ECO:0000256" key="1">
    <source>
        <dbReference type="ARBA" id="ARBA00000085"/>
    </source>
</evidence>
<dbReference type="AlphaFoldDB" id="H1YX79"/>
<feature type="domain" description="PAS" evidence="16">
    <location>
        <begin position="142"/>
        <end position="212"/>
    </location>
</feature>
<dbReference type="SMART" id="SM00091">
    <property type="entry name" value="PAS"/>
    <property type="match status" value="2"/>
</dbReference>
<dbReference type="Gene3D" id="3.40.50.2300">
    <property type="match status" value="1"/>
</dbReference>
<keyword evidence="9" id="KW-0067">ATP-binding</keyword>
<protein>
    <recommendedName>
        <fullName evidence="3">histidine kinase</fullName>
        <ecNumber evidence="3">2.7.13.3</ecNumber>
    </recommendedName>
</protein>
<dbReference type="EC" id="2.7.13.3" evidence="3"/>
<evidence type="ECO:0000256" key="3">
    <source>
        <dbReference type="ARBA" id="ARBA00012438"/>
    </source>
</evidence>